<feature type="compositionally biased region" description="Polar residues" evidence="1">
    <location>
        <begin position="1"/>
        <end position="10"/>
    </location>
</feature>
<feature type="compositionally biased region" description="Basic and acidic residues" evidence="1">
    <location>
        <begin position="25"/>
        <end position="36"/>
    </location>
</feature>
<dbReference type="EMBL" id="MU151319">
    <property type="protein sequence ID" value="KAF9445180.1"/>
    <property type="molecule type" value="Genomic_DNA"/>
</dbReference>
<reference evidence="2" key="1">
    <citation type="submission" date="2020-11" db="EMBL/GenBank/DDBJ databases">
        <authorList>
            <consortium name="DOE Joint Genome Institute"/>
            <person name="Ahrendt S."/>
            <person name="Riley R."/>
            <person name="Andreopoulos W."/>
            <person name="Labutti K."/>
            <person name="Pangilinan J."/>
            <person name="Ruiz-Duenas F.J."/>
            <person name="Barrasa J.M."/>
            <person name="Sanchez-Garcia M."/>
            <person name="Camarero S."/>
            <person name="Miyauchi S."/>
            <person name="Serrano A."/>
            <person name="Linde D."/>
            <person name="Babiker R."/>
            <person name="Drula E."/>
            <person name="Ayuso-Fernandez I."/>
            <person name="Pacheco R."/>
            <person name="Padilla G."/>
            <person name="Ferreira P."/>
            <person name="Barriuso J."/>
            <person name="Kellner H."/>
            <person name="Castanera R."/>
            <person name="Alfaro M."/>
            <person name="Ramirez L."/>
            <person name="Pisabarro A.G."/>
            <person name="Kuo A."/>
            <person name="Tritt A."/>
            <person name="Lipzen A."/>
            <person name="He G."/>
            <person name="Yan M."/>
            <person name="Ng V."/>
            <person name="Cullen D."/>
            <person name="Martin F."/>
            <person name="Rosso M.-N."/>
            <person name="Henrissat B."/>
            <person name="Hibbett D."/>
            <person name="Martinez A.T."/>
            <person name="Grigoriev I.V."/>
        </authorList>
    </citation>
    <scope>NUCLEOTIDE SEQUENCE</scope>
    <source>
        <strain evidence="2">MF-IS2</strain>
    </source>
</reference>
<keyword evidence="3" id="KW-1185">Reference proteome</keyword>
<dbReference type="AlphaFoldDB" id="A0A9P6C115"/>
<evidence type="ECO:0000256" key="1">
    <source>
        <dbReference type="SAM" id="MobiDB-lite"/>
    </source>
</evidence>
<protein>
    <submittedName>
        <fullName evidence="2">Uncharacterized protein</fullName>
    </submittedName>
</protein>
<name>A0A9P6C115_9AGAR</name>
<accession>A0A9P6C115</accession>
<gene>
    <name evidence="2" type="ORF">P691DRAFT_785560</name>
</gene>
<proteinExistence type="predicted"/>
<organism evidence="2 3">
    <name type="scientific">Macrolepiota fuliginosa MF-IS2</name>
    <dbReference type="NCBI Taxonomy" id="1400762"/>
    <lineage>
        <taxon>Eukaryota</taxon>
        <taxon>Fungi</taxon>
        <taxon>Dikarya</taxon>
        <taxon>Basidiomycota</taxon>
        <taxon>Agaricomycotina</taxon>
        <taxon>Agaricomycetes</taxon>
        <taxon>Agaricomycetidae</taxon>
        <taxon>Agaricales</taxon>
        <taxon>Agaricineae</taxon>
        <taxon>Agaricaceae</taxon>
        <taxon>Macrolepiota</taxon>
    </lineage>
</organism>
<dbReference type="Proteomes" id="UP000807342">
    <property type="component" value="Unassembled WGS sequence"/>
</dbReference>
<feature type="region of interest" description="Disordered" evidence="1">
    <location>
        <begin position="1"/>
        <end position="41"/>
    </location>
</feature>
<comment type="caution">
    <text evidence="2">The sequence shown here is derived from an EMBL/GenBank/DDBJ whole genome shotgun (WGS) entry which is preliminary data.</text>
</comment>
<sequence length="265" mass="29888">MTHNSSSADQNAIDDTLEGSQGIDYRAEAPEDDVIKPNRTIPPSIEESLKVASAPLEKVPDRRKEWYLGSGDRQFPPPEIPFEDEDEVNTRGEYGIGFRWPPCDVDISGETPKDTTYDWPSTRMAGCTGSLVTYLQKNTNFVLLDQTDEVLPPGCTKTKECNYTKTVLREAINYGELGDLGYIQKVCPRRKENPGLEEWEGGCFTDSEWREAQKPNFLEFPGVGEFERPEPVYDPVENCDDHGFQLISGVGRQSWNIGDQLIRTQ</sequence>
<evidence type="ECO:0000313" key="2">
    <source>
        <dbReference type="EMBL" id="KAF9445180.1"/>
    </source>
</evidence>
<evidence type="ECO:0000313" key="3">
    <source>
        <dbReference type="Proteomes" id="UP000807342"/>
    </source>
</evidence>